<comment type="caution">
    <text evidence="7">The sequence shown here is derived from an EMBL/GenBank/DDBJ whole genome shotgun (WGS) entry which is preliminary data.</text>
</comment>
<evidence type="ECO:0000256" key="1">
    <source>
        <dbReference type="ARBA" id="ARBA00008000"/>
    </source>
</evidence>
<dbReference type="Gene3D" id="3.30.43.10">
    <property type="entry name" value="Uridine Diphospho-n-acetylenolpyruvylglucosamine Reductase, domain 2"/>
    <property type="match status" value="1"/>
</dbReference>
<dbReference type="EMBL" id="JBHSFE010000005">
    <property type="protein sequence ID" value="MFC4607109.1"/>
    <property type="molecule type" value="Genomic_DNA"/>
</dbReference>
<evidence type="ECO:0000259" key="6">
    <source>
        <dbReference type="PROSITE" id="PS51387"/>
    </source>
</evidence>
<dbReference type="Proteomes" id="UP001595993">
    <property type="component" value="Unassembled WGS sequence"/>
</dbReference>
<dbReference type="InterPro" id="IPR004113">
    <property type="entry name" value="FAD-bd_oxidored_4_C"/>
</dbReference>
<protein>
    <submittedName>
        <fullName evidence="7">FAD-binding oxidoreductase</fullName>
    </submittedName>
</protein>
<keyword evidence="3" id="KW-0274">FAD</keyword>
<dbReference type="Gene3D" id="3.30.465.10">
    <property type="match status" value="1"/>
</dbReference>
<evidence type="ECO:0000256" key="2">
    <source>
        <dbReference type="ARBA" id="ARBA00022630"/>
    </source>
</evidence>
<dbReference type="PROSITE" id="PS51387">
    <property type="entry name" value="FAD_PCMH"/>
    <property type="match status" value="1"/>
</dbReference>
<dbReference type="InterPro" id="IPR016164">
    <property type="entry name" value="FAD-linked_Oxase-like_C"/>
</dbReference>
<name>A0ABV9G3B4_9ACTN</name>
<evidence type="ECO:0000256" key="4">
    <source>
        <dbReference type="ARBA" id="ARBA00023002"/>
    </source>
</evidence>
<accession>A0ABV9G3B4</accession>
<dbReference type="RefSeq" id="WP_381191863.1">
    <property type="nucleotide sequence ID" value="NZ_JBHSFE010000005.1"/>
</dbReference>
<dbReference type="InterPro" id="IPR016169">
    <property type="entry name" value="FAD-bd_PCMH_sub2"/>
</dbReference>
<proteinExistence type="inferred from homology"/>
<keyword evidence="2" id="KW-0285">Flavoprotein</keyword>
<keyword evidence="4" id="KW-0560">Oxidoreductase</keyword>
<keyword evidence="8" id="KW-1185">Reference proteome</keyword>
<organism evidence="7 8">
    <name type="scientific">Streptomyces maoxianensis</name>
    <dbReference type="NCBI Taxonomy" id="1459942"/>
    <lineage>
        <taxon>Bacteria</taxon>
        <taxon>Bacillati</taxon>
        <taxon>Actinomycetota</taxon>
        <taxon>Actinomycetes</taxon>
        <taxon>Kitasatosporales</taxon>
        <taxon>Streptomycetaceae</taxon>
        <taxon>Streptomyces</taxon>
    </lineage>
</organism>
<dbReference type="SUPFAM" id="SSF56176">
    <property type="entry name" value="FAD-binding/transporter-associated domain-like"/>
    <property type="match status" value="1"/>
</dbReference>
<evidence type="ECO:0000256" key="5">
    <source>
        <dbReference type="SAM" id="MobiDB-lite"/>
    </source>
</evidence>
<dbReference type="InterPro" id="IPR006094">
    <property type="entry name" value="Oxid_FAD_bind_N"/>
</dbReference>
<dbReference type="Pfam" id="PF01565">
    <property type="entry name" value="FAD_binding_4"/>
    <property type="match status" value="1"/>
</dbReference>
<evidence type="ECO:0000313" key="8">
    <source>
        <dbReference type="Proteomes" id="UP001595993"/>
    </source>
</evidence>
<comment type="similarity">
    <text evidence="1">Belongs to the FAD-binding oxidoreductase/transferase type 4 family.</text>
</comment>
<dbReference type="InterPro" id="IPR025650">
    <property type="entry name" value="Alkyl-DHAP_Synthase"/>
</dbReference>
<dbReference type="Pfam" id="PF02913">
    <property type="entry name" value="FAD-oxidase_C"/>
    <property type="match status" value="1"/>
</dbReference>
<feature type="region of interest" description="Disordered" evidence="5">
    <location>
        <begin position="1"/>
        <end position="24"/>
    </location>
</feature>
<dbReference type="Gene3D" id="3.30.300.330">
    <property type="match status" value="1"/>
</dbReference>
<dbReference type="InterPro" id="IPR036318">
    <property type="entry name" value="FAD-bd_PCMH-like_sf"/>
</dbReference>
<feature type="domain" description="FAD-binding PCMH-type" evidence="6">
    <location>
        <begin position="105"/>
        <end position="286"/>
    </location>
</feature>
<dbReference type="SUPFAM" id="SSF55103">
    <property type="entry name" value="FAD-linked oxidases, C-terminal domain"/>
    <property type="match status" value="1"/>
</dbReference>
<reference evidence="8" key="1">
    <citation type="journal article" date="2019" name="Int. J. Syst. Evol. Microbiol.">
        <title>The Global Catalogue of Microorganisms (GCM) 10K type strain sequencing project: providing services to taxonomists for standard genome sequencing and annotation.</title>
        <authorList>
            <consortium name="The Broad Institute Genomics Platform"/>
            <consortium name="The Broad Institute Genome Sequencing Center for Infectious Disease"/>
            <person name="Wu L."/>
            <person name="Ma J."/>
        </authorList>
    </citation>
    <scope>NUCLEOTIDE SEQUENCE [LARGE SCALE GENOMIC DNA]</scope>
    <source>
        <strain evidence="8">CGMCC 4.7139</strain>
    </source>
</reference>
<gene>
    <name evidence="7" type="ORF">ACFO9E_04640</name>
</gene>
<dbReference type="Gene3D" id="3.30.70.3450">
    <property type="match status" value="1"/>
</dbReference>
<dbReference type="InterPro" id="IPR016166">
    <property type="entry name" value="FAD-bd_PCMH"/>
</dbReference>
<sequence>MADSTSPVTPPVSRSNSSRNRSWWGWGTADKALPDAECTALGGLVPGSAATPLPVPDISALELPKVRVEPPSALAPLMSAAPRDRASHTYGKAYRDVVRALNGDLSAAPDQVAHPRTEQDVIDVLDWAADADVAVVPYGAGSSVVGGVEYRADRHRGVVSLDLSNLDRVLEIDPVSRAARIQAGTLGPDLEAQLRPHGLTLRHFPQSFEFSTLGGWLATRAGGHYATLYTHIDDLVESLRVVTPVGVNESLRLPGSGAGPSPDRMFLGSEGTLGVITEAWMRLQDRPRHKASATVLFGDVHAAMNALRAIAQSGLHPANCRLLDPGETALAGVARDGESVLVLGVESAHSPVGERLAQLVTLARDHGGSPAPAAPDAQDAAEDAAAGTWRSAFLRMPYLRDALARMSVITETFETACTWDRAPGLYESVRRGLGDVVREVTGTAGTINCRFTHVYPDGPAPYFTVIAPGRRGEEVAMWDEIKTAAMQILTDHGATVTHHHAVGRDHRPGYDRQRPEPFAHALRAVKQALDPAGILNPGVLFDTAAAG</sequence>
<dbReference type="PANTHER" id="PTHR46568:SF1">
    <property type="entry name" value="ALKYLDIHYDROXYACETONEPHOSPHATE SYNTHASE, PEROXISOMAL"/>
    <property type="match status" value="1"/>
</dbReference>
<dbReference type="PANTHER" id="PTHR46568">
    <property type="entry name" value="ALKYLDIHYDROXYACETONEPHOSPHATE SYNTHASE, PEROXISOMAL"/>
    <property type="match status" value="1"/>
</dbReference>
<evidence type="ECO:0000256" key="3">
    <source>
        <dbReference type="ARBA" id="ARBA00022827"/>
    </source>
</evidence>
<dbReference type="InterPro" id="IPR016167">
    <property type="entry name" value="FAD-bd_PCMH_sub1"/>
</dbReference>
<evidence type="ECO:0000313" key="7">
    <source>
        <dbReference type="EMBL" id="MFC4607109.1"/>
    </source>
</evidence>